<name>A0ABZ1BZ39_9FIRM</name>
<evidence type="ECO:0000313" key="2">
    <source>
        <dbReference type="Proteomes" id="UP001332192"/>
    </source>
</evidence>
<accession>A0ABZ1BZ39</accession>
<organism evidence="1 2">
    <name type="scientific">Carboxydichorda subterranea</name>
    <dbReference type="NCBI Taxonomy" id="3109565"/>
    <lineage>
        <taxon>Bacteria</taxon>
        <taxon>Bacillati</taxon>
        <taxon>Bacillota</taxon>
        <taxon>Limnochordia</taxon>
        <taxon>Limnochordales</taxon>
        <taxon>Geochordaceae</taxon>
        <taxon>Carboxydichorda</taxon>
    </lineage>
</organism>
<proteinExistence type="predicted"/>
<dbReference type="EMBL" id="CP141615">
    <property type="protein sequence ID" value="WRP18100.1"/>
    <property type="molecule type" value="Genomic_DNA"/>
</dbReference>
<protein>
    <submittedName>
        <fullName evidence="1">Uncharacterized protein</fullName>
    </submittedName>
</protein>
<gene>
    <name evidence="1" type="ORF">U7230_03600</name>
</gene>
<evidence type="ECO:0000313" key="1">
    <source>
        <dbReference type="EMBL" id="WRP18100.1"/>
    </source>
</evidence>
<dbReference type="Proteomes" id="UP001332192">
    <property type="component" value="Chromosome"/>
</dbReference>
<dbReference type="RefSeq" id="WP_324717371.1">
    <property type="nucleotide sequence ID" value="NZ_CP141615.1"/>
</dbReference>
<keyword evidence="2" id="KW-1185">Reference proteome</keyword>
<sequence length="79" mass="9222">MERDPVRRVLIAAYALLVVSLRGLARYRIRGRWWSFRQQLVRIEPPGLRRQEWLGVVLALVVLLAANAREALQVMEVTR</sequence>
<reference evidence="1 2" key="1">
    <citation type="journal article" date="2024" name="Front. Microbiol.">
        <title>Novel thermophilic genera Geochorda gen. nov. and Carboxydochorda gen. nov. from the deep terrestrial subsurface reveal the ecophysiological diversity in the class Limnochordia.</title>
        <authorList>
            <person name="Karnachuk O.V."/>
            <person name="Lukina A.P."/>
            <person name="Avakyan M.R."/>
            <person name="Kadnikov V.V."/>
            <person name="Begmatov S."/>
            <person name="Beletsky A.V."/>
            <person name="Vlasova K.G."/>
            <person name="Novikov A.A."/>
            <person name="Shcherbakova V.A."/>
            <person name="Mardanov A.V."/>
            <person name="Ravin N.V."/>
        </authorList>
    </citation>
    <scope>NUCLEOTIDE SEQUENCE [LARGE SCALE GENOMIC DNA]</scope>
    <source>
        <strain evidence="1 2">L945</strain>
    </source>
</reference>